<reference evidence="6" key="2">
    <citation type="submission" date="2020-09" db="EMBL/GenBank/DDBJ databases">
        <authorList>
            <person name="Sun Q."/>
            <person name="Zhou Y."/>
        </authorList>
    </citation>
    <scope>NUCLEOTIDE SEQUENCE</scope>
    <source>
        <strain evidence="6">CGMCC 1.12785</strain>
    </source>
</reference>
<dbReference type="Pfam" id="PF03466">
    <property type="entry name" value="LysR_substrate"/>
    <property type="match status" value="1"/>
</dbReference>
<keyword evidence="3" id="KW-0238">DNA-binding</keyword>
<dbReference type="Proteomes" id="UP000616114">
    <property type="component" value="Unassembled WGS sequence"/>
</dbReference>
<accession>A0A8J2TVL0</accession>
<feature type="domain" description="LysR substrate-binding" evidence="5">
    <location>
        <begin position="45"/>
        <end position="248"/>
    </location>
</feature>
<evidence type="ECO:0000256" key="2">
    <source>
        <dbReference type="ARBA" id="ARBA00023015"/>
    </source>
</evidence>
<evidence type="ECO:0000256" key="4">
    <source>
        <dbReference type="ARBA" id="ARBA00023163"/>
    </source>
</evidence>
<keyword evidence="4" id="KW-0804">Transcription</keyword>
<dbReference type="EMBL" id="BMFY01000002">
    <property type="protein sequence ID" value="GGA04803.1"/>
    <property type="molecule type" value="Genomic_DNA"/>
</dbReference>
<dbReference type="Gene3D" id="3.40.190.10">
    <property type="entry name" value="Periplasmic binding protein-like II"/>
    <property type="match status" value="2"/>
</dbReference>
<organism evidence="6 7">
    <name type="scientific">Sediminivirga luteola</name>
    <dbReference type="NCBI Taxonomy" id="1774748"/>
    <lineage>
        <taxon>Bacteria</taxon>
        <taxon>Bacillati</taxon>
        <taxon>Actinomycetota</taxon>
        <taxon>Actinomycetes</taxon>
        <taxon>Micrococcales</taxon>
        <taxon>Brevibacteriaceae</taxon>
        <taxon>Sediminivirga</taxon>
    </lineage>
</organism>
<dbReference type="PANTHER" id="PTHR30346:SF29">
    <property type="entry name" value="LYSR SUBSTRATE-BINDING"/>
    <property type="match status" value="1"/>
</dbReference>
<dbReference type="InterPro" id="IPR005119">
    <property type="entry name" value="LysR_subst-bd"/>
</dbReference>
<reference evidence="6" key="1">
    <citation type="journal article" date="2014" name="Int. J. Syst. Evol. Microbiol.">
        <title>Complete genome sequence of Corynebacterium casei LMG S-19264T (=DSM 44701T), isolated from a smear-ripened cheese.</title>
        <authorList>
            <consortium name="US DOE Joint Genome Institute (JGI-PGF)"/>
            <person name="Walter F."/>
            <person name="Albersmeier A."/>
            <person name="Kalinowski J."/>
            <person name="Ruckert C."/>
        </authorList>
    </citation>
    <scope>NUCLEOTIDE SEQUENCE</scope>
    <source>
        <strain evidence="6">CGMCC 1.12785</strain>
    </source>
</reference>
<dbReference type="GO" id="GO:0003677">
    <property type="term" value="F:DNA binding"/>
    <property type="evidence" value="ECO:0007669"/>
    <property type="project" value="UniProtKB-KW"/>
</dbReference>
<gene>
    <name evidence="6" type="ORF">GCM10011333_04270</name>
</gene>
<evidence type="ECO:0000313" key="7">
    <source>
        <dbReference type="Proteomes" id="UP000616114"/>
    </source>
</evidence>
<evidence type="ECO:0000313" key="6">
    <source>
        <dbReference type="EMBL" id="GGA04803.1"/>
    </source>
</evidence>
<evidence type="ECO:0000256" key="3">
    <source>
        <dbReference type="ARBA" id="ARBA00023125"/>
    </source>
</evidence>
<sequence>MERRRTGAVLTEAGRAFLLHARTAMAQVKAAEREVADWRDHGMVTLRIGTFASAGARLLPRALAALGAGSRVRVELFEGEIWELESRLAEGELHCALLYDLGTDPGISGAEAANLREVVLEHEPFQVLLGQDHPAAGSGPVDLADLAADGWIRARNLLEAGERALMAGCGAAGFEPRTLLHSDDYGLIHAFVEAGVGVALVVPSAVDHRARVAMVPAAQDLGMRRVRFVSRLSPRPPVIDELERLLVAHSGGA</sequence>
<evidence type="ECO:0000259" key="5">
    <source>
        <dbReference type="Pfam" id="PF03466"/>
    </source>
</evidence>
<dbReference type="AlphaFoldDB" id="A0A8J2TVL0"/>
<dbReference type="GO" id="GO:0032993">
    <property type="term" value="C:protein-DNA complex"/>
    <property type="evidence" value="ECO:0007669"/>
    <property type="project" value="TreeGrafter"/>
</dbReference>
<name>A0A8J2TVL0_9MICO</name>
<dbReference type="GO" id="GO:0003700">
    <property type="term" value="F:DNA-binding transcription factor activity"/>
    <property type="evidence" value="ECO:0007669"/>
    <property type="project" value="TreeGrafter"/>
</dbReference>
<comment type="caution">
    <text evidence="6">The sequence shown here is derived from an EMBL/GenBank/DDBJ whole genome shotgun (WGS) entry which is preliminary data.</text>
</comment>
<evidence type="ECO:0000256" key="1">
    <source>
        <dbReference type="ARBA" id="ARBA00009437"/>
    </source>
</evidence>
<keyword evidence="7" id="KW-1185">Reference proteome</keyword>
<keyword evidence="2" id="KW-0805">Transcription regulation</keyword>
<dbReference type="SUPFAM" id="SSF53850">
    <property type="entry name" value="Periplasmic binding protein-like II"/>
    <property type="match status" value="1"/>
</dbReference>
<comment type="similarity">
    <text evidence="1">Belongs to the LysR transcriptional regulatory family.</text>
</comment>
<dbReference type="PANTHER" id="PTHR30346">
    <property type="entry name" value="TRANSCRIPTIONAL DUAL REGULATOR HCAR-RELATED"/>
    <property type="match status" value="1"/>
</dbReference>
<protein>
    <recommendedName>
        <fullName evidence="5">LysR substrate-binding domain-containing protein</fullName>
    </recommendedName>
</protein>
<proteinExistence type="inferred from homology"/>